<dbReference type="Proteomes" id="UP000828390">
    <property type="component" value="Unassembled WGS sequence"/>
</dbReference>
<gene>
    <name evidence="2" type="ORF">DPMN_140497</name>
</gene>
<organism evidence="2 3">
    <name type="scientific">Dreissena polymorpha</name>
    <name type="common">Zebra mussel</name>
    <name type="synonym">Mytilus polymorpha</name>
    <dbReference type="NCBI Taxonomy" id="45954"/>
    <lineage>
        <taxon>Eukaryota</taxon>
        <taxon>Metazoa</taxon>
        <taxon>Spiralia</taxon>
        <taxon>Lophotrochozoa</taxon>
        <taxon>Mollusca</taxon>
        <taxon>Bivalvia</taxon>
        <taxon>Autobranchia</taxon>
        <taxon>Heteroconchia</taxon>
        <taxon>Euheterodonta</taxon>
        <taxon>Imparidentia</taxon>
        <taxon>Neoheterodontei</taxon>
        <taxon>Myida</taxon>
        <taxon>Dreissenoidea</taxon>
        <taxon>Dreissenidae</taxon>
        <taxon>Dreissena</taxon>
    </lineage>
</organism>
<feature type="region of interest" description="Disordered" evidence="1">
    <location>
        <begin position="20"/>
        <end position="56"/>
    </location>
</feature>
<dbReference type="AlphaFoldDB" id="A0A9D4JHG0"/>
<protein>
    <submittedName>
        <fullName evidence="2">Uncharacterized protein</fullName>
    </submittedName>
</protein>
<evidence type="ECO:0000313" key="2">
    <source>
        <dbReference type="EMBL" id="KAH3812075.1"/>
    </source>
</evidence>
<reference evidence="2" key="1">
    <citation type="journal article" date="2019" name="bioRxiv">
        <title>The Genome of the Zebra Mussel, Dreissena polymorpha: A Resource for Invasive Species Research.</title>
        <authorList>
            <person name="McCartney M.A."/>
            <person name="Auch B."/>
            <person name="Kono T."/>
            <person name="Mallez S."/>
            <person name="Zhang Y."/>
            <person name="Obille A."/>
            <person name="Becker A."/>
            <person name="Abrahante J.E."/>
            <person name="Garbe J."/>
            <person name="Badalamenti J.P."/>
            <person name="Herman A."/>
            <person name="Mangelson H."/>
            <person name="Liachko I."/>
            <person name="Sullivan S."/>
            <person name="Sone E.D."/>
            <person name="Koren S."/>
            <person name="Silverstein K.A.T."/>
            <person name="Beckman K.B."/>
            <person name="Gohl D.M."/>
        </authorList>
    </citation>
    <scope>NUCLEOTIDE SEQUENCE</scope>
    <source>
        <strain evidence="2">Duluth1</strain>
        <tissue evidence="2">Whole animal</tissue>
    </source>
</reference>
<feature type="compositionally biased region" description="Polar residues" evidence="1">
    <location>
        <begin position="40"/>
        <end position="56"/>
    </location>
</feature>
<proteinExistence type="predicted"/>
<dbReference type="OrthoDB" id="301415at2759"/>
<keyword evidence="3" id="KW-1185">Reference proteome</keyword>
<sequence length="253" mass="28730">MPIMFGLDHMYVKRCDTLSFTPAHTPPQSPKTLRRKRRSSPTGSTPHQPSKIGQKQNILWTEAEKEFVKQYVEHNPQGRETLREYWETCSKAMNKQFTSLTRNGISCKAQARRLLVTPPTRHPTSNSSMVSLDAMDIAEGFQILSADVKTRTTRDVETQTTLSLPVKSERGDVKDDDWVFMEPTKELKPDSSIGAQCLHQSALKRLRRYPCISDAEKASLIDVLSIGTPRQFVRAIMSSSLAEEMKAFWKLSE</sequence>
<accession>A0A9D4JHG0</accession>
<evidence type="ECO:0000256" key="1">
    <source>
        <dbReference type="SAM" id="MobiDB-lite"/>
    </source>
</evidence>
<evidence type="ECO:0000313" key="3">
    <source>
        <dbReference type="Proteomes" id="UP000828390"/>
    </source>
</evidence>
<comment type="caution">
    <text evidence="2">The sequence shown here is derived from an EMBL/GenBank/DDBJ whole genome shotgun (WGS) entry which is preliminary data.</text>
</comment>
<reference evidence="2" key="2">
    <citation type="submission" date="2020-11" db="EMBL/GenBank/DDBJ databases">
        <authorList>
            <person name="McCartney M.A."/>
            <person name="Auch B."/>
            <person name="Kono T."/>
            <person name="Mallez S."/>
            <person name="Becker A."/>
            <person name="Gohl D.M."/>
            <person name="Silverstein K.A.T."/>
            <person name="Koren S."/>
            <person name="Bechman K.B."/>
            <person name="Herman A."/>
            <person name="Abrahante J.E."/>
            <person name="Garbe J."/>
        </authorList>
    </citation>
    <scope>NUCLEOTIDE SEQUENCE</scope>
    <source>
        <strain evidence="2">Duluth1</strain>
        <tissue evidence="2">Whole animal</tissue>
    </source>
</reference>
<name>A0A9D4JHG0_DREPO</name>
<dbReference type="EMBL" id="JAIWYP010000006">
    <property type="protein sequence ID" value="KAH3812075.1"/>
    <property type="molecule type" value="Genomic_DNA"/>
</dbReference>